<evidence type="ECO:0008006" key="3">
    <source>
        <dbReference type="Google" id="ProtNLM"/>
    </source>
</evidence>
<dbReference type="RefSeq" id="WP_237468474.1">
    <property type="nucleotide sequence ID" value="NZ_CAKLDI010000002.1"/>
</dbReference>
<reference evidence="1" key="1">
    <citation type="submission" date="2021-11" db="EMBL/GenBank/DDBJ databases">
        <authorList>
            <person name="Rodrigo-Torres L."/>
            <person name="Arahal R. D."/>
            <person name="Lucena T."/>
        </authorList>
    </citation>
    <scope>NUCLEOTIDE SEQUENCE</scope>
    <source>
        <strain evidence="1">CECT 7929</strain>
    </source>
</reference>
<dbReference type="EMBL" id="CAKLDI010000002">
    <property type="protein sequence ID" value="CAH0535568.1"/>
    <property type="molecule type" value="Genomic_DNA"/>
</dbReference>
<evidence type="ECO:0000313" key="2">
    <source>
        <dbReference type="Proteomes" id="UP000838672"/>
    </source>
</evidence>
<sequence length="184" mass="20895">MKMIFVDAENIGLKALEKVKASVIDKVFVFSKLEPVQRVCEKSLFLYLSDYPSGANQADFYIIAYLSKVLLALDKKQFSTVNFELYSNDENLIAAFQFQCDQLGANVKSIRTKDDTVVQMPSVQKKISPEEKVFSALKSPRSLDPSLQKQLGLSKPDFSKAIQSLTQSKKIQRSPECKRKWIRC</sequence>
<comment type="caution">
    <text evidence="1">The sequence shown here is derived from an EMBL/GenBank/DDBJ whole genome shotgun (WGS) entry which is preliminary data.</text>
</comment>
<name>A0ABM8ZYX3_9VIBR</name>
<organism evidence="1 2">
    <name type="scientific">Vibrio stylophorae</name>
    <dbReference type="NCBI Taxonomy" id="659351"/>
    <lineage>
        <taxon>Bacteria</taxon>
        <taxon>Pseudomonadati</taxon>
        <taxon>Pseudomonadota</taxon>
        <taxon>Gammaproteobacteria</taxon>
        <taxon>Vibrionales</taxon>
        <taxon>Vibrionaceae</taxon>
        <taxon>Vibrio</taxon>
    </lineage>
</organism>
<accession>A0ABM8ZYX3</accession>
<gene>
    <name evidence="1" type="ORF">VST7929_03119</name>
</gene>
<proteinExistence type="predicted"/>
<protein>
    <recommendedName>
        <fullName evidence="3">PIN-like domain-containing protein</fullName>
    </recommendedName>
</protein>
<evidence type="ECO:0000313" key="1">
    <source>
        <dbReference type="EMBL" id="CAH0535568.1"/>
    </source>
</evidence>
<dbReference type="Proteomes" id="UP000838672">
    <property type="component" value="Unassembled WGS sequence"/>
</dbReference>
<keyword evidence="2" id="KW-1185">Reference proteome</keyword>